<dbReference type="Proteomes" id="UP000092498">
    <property type="component" value="Chromosome"/>
</dbReference>
<dbReference type="EMBL" id="CP013244">
    <property type="protein sequence ID" value="ANP46395.1"/>
    <property type="molecule type" value="Genomic_DNA"/>
</dbReference>
<evidence type="ECO:0008006" key="3">
    <source>
        <dbReference type="Google" id="ProtNLM"/>
    </source>
</evidence>
<gene>
    <name evidence="1" type="ORF">ATE48_10940</name>
</gene>
<proteinExistence type="predicted"/>
<dbReference type="RefSeq" id="WP_066771410.1">
    <property type="nucleotide sequence ID" value="NZ_CP013244.1"/>
</dbReference>
<dbReference type="STRING" id="1759059.ATE48_10940"/>
<dbReference type="InParanoid" id="A0A1B1AIL9"/>
<protein>
    <recommendedName>
        <fullName evidence="3">DUF2946 domain-containing protein</fullName>
    </recommendedName>
</protein>
<keyword evidence="2" id="KW-1185">Reference proteome</keyword>
<organism evidence="1 2">
    <name type="scientific">Candidatus Viadribacter manganicus</name>
    <dbReference type="NCBI Taxonomy" id="1759059"/>
    <lineage>
        <taxon>Bacteria</taxon>
        <taxon>Pseudomonadati</taxon>
        <taxon>Pseudomonadota</taxon>
        <taxon>Alphaproteobacteria</taxon>
        <taxon>Hyphomonadales</taxon>
        <taxon>Hyphomonadaceae</taxon>
        <taxon>Candidatus Viadribacter</taxon>
    </lineage>
</organism>
<sequence length="126" mass="13542">MRWRGRSRRDFGRATTWRRQAFTLVAFVAVLLQAFVIQTHIHVPVAPVASAAVSGSDQAPHATASNHHRFACVFCQALAAGGVATLTTSAIVHGAYQTNTASDIALALAPHTRSHSWQSRAPPSFL</sequence>
<reference evidence="1 2" key="1">
    <citation type="submission" date="2015-11" db="EMBL/GenBank/DDBJ databases">
        <title>Whole-Genome Sequence of Candidatus Oderbacter manganicum from the National Park Lower Oder Valley, Germany.</title>
        <authorList>
            <person name="Braun B."/>
            <person name="Liere K."/>
            <person name="Szewzyk U."/>
        </authorList>
    </citation>
    <scope>NUCLEOTIDE SEQUENCE [LARGE SCALE GENOMIC DNA]</scope>
    <source>
        <strain evidence="1 2">OTSz_A_272</strain>
    </source>
</reference>
<dbReference type="KEGG" id="cbot:ATE48_10940"/>
<dbReference type="AlphaFoldDB" id="A0A1B1AIL9"/>
<evidence type="ECO:0000313" key="1">
    <source>
        <dbReference type="EMBL" id="ANP46395.1"/>
    </source>
</evidence>
<accession>A0A1B1AIL9</accession>
<name>A0A1B1AIL9_9PROT</name>
<evidence type="ECO:0000313" key="2">
    <source>
        <dbReference type="Proteomes" id="UP000092498"/>
    </source>
</evidence>